<geneLocation type="mitochondrion" evidence="16"/>
<keyword evidence="8 15" id="KW-1278">Translocase</keyword>
<evidence type="ECO:0000256" key="4">
    <source>
        <dbReference type="ARBA" id="ARBA00021095"/>
    </source>
</evidence>
<dbReference type="Pfam" id="PF00499">
    <property type="entry name" value="Oxidored_q3"/>
    <property type="match status" value="1"/>
</dbReference>
<comment type="similarity">
    <text evidence="2 15">Belongs to the complex I subunit 6 family.</text>
</comment>
<dbReference type="EMBL" id="FJ154956">
    <property type="protein sequence ID" value="ACH78280.1"/>
    <property type="molecule type" value="Genomic_DNA"/>
</dbReference>
<keyword evidence="6 15" id="KW-0679">Respiratory chain</keyword>
<dbReference type="InterPro" id="IPR042106">
    <property type="entry name" value="Nuo/plastoQ_OxRdtase_6_NuoJ"/>
</dbReference>
<dbReference type="InterPro" id="IPR001457">
    <property type="entry name" value="NADH_UbQ/plastoQ_OxRdtase_su6"/>
</dbReference>
<dbReference type="PANTHER" id="PTHR11435">
    <property type="entry name" value="NADH UBIQUINONE OXIDOREDUCTASE SUBUNIT ND6"/>
    <property type="match status" value="1"/>
</dbReference>
<dbReference type="PANTHER" id="PTHR11435:SF1">
    <property type="entry name" value="NADH-UBIQUINONE OXIDOREDUCTASE CHAIN 6"/>
    <property type="match status" value="1"/>
</dbReference>
<keyword evidence="10" id="KW-1133">Transmembrane helix</keyword>
<evidence type="ECO:0000256" key="10">
    <source>
        <dbReference type="ARBA" id="ARBA00022989"/>
    </source>
</evidence>
<accession>B5U142</accession>
<keyword evidence="7" id="KW-0812">Transmembrane</keyword>
<dbReference type="EC" id="7.1.1.2" evidence="3 15"/>
<dbReference type="GO" id="GO:0008137">
    <property type="term" value="F:NADH dehydrogenase (ubiquinone) activity"/>
    <property type="evidence" value="ECO:0007669"/>
    <property type="project" value="UniProtKB-UniRule"/>
</dbReference>
<evidence type="ECO:0000256" key="5">
    <source>
        <dbReference type="ARBA" id="ARBA00022448"/>
    </source>
</evidence>
<keyword evidence="11 15" id="KW-0520">NAD</keyword>
<dbReference type="CTD" id="4541"/>
<comment type="function">
    <text evidence="15">Core subunit of the mitochondrial membrane respiratory chain NADH dehydrogenase (Complex I) which catalyzes electron transfer from NADH through the respiratory chain, using ubiquinone as an electron acceptor. Essential for the catalytic activity and assembly of complex I.</text>
</comment>
<keyword evidence="9 15" id="KW-0249">Electron transport</keyword>
<evidence type="ECO:0000256" key="6">
    <source>
        <dbReference type="ARBA" id="ARBA00022660"/>
    </source>
</evidence>
<keyword evidence="12 15" id="KW-0496">Mitochondrion</keyword>
<evidence type="ECO:0000256" key="15">
    <source>
        <dbReference type="RuleBase" id="RU004430"/>
    </source>
</evidence>
<comment type="catalytic activity">
    <reaction evidence="14 15">
        <text>a ubiquinone + NADH + 5 H(+)(in) = a ubiquinol + NAD(+) + 4 H(+)(out)</text>
        <dbReference type="Rhea" id="RHEA:29091"/>
        <dbReference type="Rhea" id="RHEA-COMP:9565"/>
        <dbReference type="Rhea" id="RHEA-COMP:9566"/>
        <dbReference type="ChEBI" id="CHEBI:15378"/>
        <dbReference type="ChEBI" id="CHEBI:16389"/>
        <dbReference type="ChEBI" id="CHEBI:17976"/>
        <dbReference type="ChEBI" id="CHEBI:57540"/>
        <dbReference type="ChEBI" id="CHEBI:57945"/>
        <dbReference type="EC" id="7.1.1.2"/>
    </reaction>
</comment>
<name>B5U142_RACCA</name>
<dbReference type="Gene3D" id="1.20.120.1200">
    <property type="entry name" value="NADH-ubiquinone/plastoquinone oxidoreductase chain 6, subunit NuoJ"/>
    <property type="match status" value="1"/>
</dbReference>
<evidence type="ECO:0000256" key="7">
    <source>
        <dbReference type="ARBA" id="ARBA00022692"/>
    </source>
</evidence>
<evidence type="ECO:0000256" key="11">
    <source>
        <dbReference type="ARBA" id="ARBA00023027"/>
    </source>
</evidence>
<proteinExistence type="inferred from homology"/>
<evidence type="ECO:0000256" key="12">
    <source>
        <dbReference type="ARBA" id="ARBA00023128"/>
    </source>
</evidence>
<sequence length="180" mass="19052">MTYIMCLFLFGLVLGLVAVASNPSPYFAALGLVVVAGMGCGVLVGHGGSFLSLVLFLIYLGGMLVVFAYSAALAAEPYPESWGSRPVAVYMVIYVVGVVVASGFFWGGWYEASWVSADELGEFSVFRGDIGGVALMYSLGGGMLVISAWVLLLTLFVVLELTRGLSRGALRAVMVRGWLV</sequence>
<protein>
    <recommendedName>
        <fullName evidence="4 15">NADH-ubiquinone oxidoreductase chain 6</fullName>
        <ecNumber evidence="3 15">7.1.1.2</ecNumber>
    </recommendedName>
</protein>
<evidence type="ECO:0000256" key="8">
    <source>
        <dbReference type="ARBA" id="ARBA00022967"/>
    </source>
</evidence>
<dbReference type="GeneID" id="6904306"/>
<evidence type="ECO:0000256" key="9">
    <source>
        <dbReference type="ARBA" id="ARBA00022982"/>
    </source>
</evidence>
<evidence type="ECO:0000313" key="16">
    <source>
        <dbReference type="EMBL" id="ACH78280.1"/>
    </source>
</evidence>
<evidence type="ECO:0000256" key="3">
    <source>
        <dbReference type="ARBA" id="ARBA00012944"/>
    </source>
</evidence>
<evidence type="ECO:0000256" key="2">
    <source>
        <dbReference type="ARBA" id="ARBA00005698"/>
    </source>
</evidence>
<keyword evidence="15" id="KW-0830">Ubiquinone</keyword>
<dbReference type="AlphaFoldDB" id="B5U142"/>
<dbReference type="GO" id="GO:0031966">
    <property type="term" value="C:mitochondrial membrane"/>
    <property type="evidence" value="ECO:0007669"/>
    <property type="project" value="UniProtKB-SubCell"/>
</dbReference>
<keyword evidence="5 15" id="KW-0813">Transport</keyword>
<gene>
    <name evidence="16" type="primary">ND6</name>
</gene>
<comment type="subcellular location">
    <subcellularLocation>
        <location evidence="1 15">Mitochondrion membrane</location>
        <topology evidence="1 15">Multi-pass membrane protein</topology>
    </subcellularLocation>
</comment>
<evidence type="ECO:0000256" key="1">
    <source>
        <dbReference type="ARBA" id="ARBA00004225"/>
    </source>
</evidence>
<keyword evidence="13" id="KW-0472">Membrane</keyword>
<evidence type="ECO:0000256" key="14">
    <source>
        <dbReference type="ARBA" id="ARBA00049551"/>
    </source>
</evidence>
<organism evidence="16">
    <name type="scientific">Rachycentron canadum</name>
    <name type="common">Cobia</name>
    <name type="synonym">Gasterosteus canadus</name>
    <dbReference type="NCBI Taxonomy" id="141264"/>
    <lineage>
        <taxon>Eukaryota</taxon>
        <taxon>Metazoa</taxon>
        <taxon>Chordata</taxon>
        <taxon>Craniata</taxon>
        <taxon>Vertebrata</taxon>
        <taxon>Euteleostomi</taxon>
        <taxon>Actinopterygii</taxon>
        <taxon>Neopterygii</taxon>
        <taxon>Teleostei</taxon>
        <taxon>Neoteleostei</taxon>
        <taxon>Acanthomorphata</taxon>
        <taxon>Carangaria</taxon>
        <taxon>Carangiformes</taxon>
        <taxon>Rachycentridae</taxon>
        <taxon>Rachycentron</taxon>
    </lineage>
</organism>
<reference evidence="16" key="1">
    <citation type="submission" date="2008-08" db="EMBL/GenBank/DDBJ databases">
        <title>Sequencing and analysis of the complete mitochondrial DNA of cobia (Rachycentron canadum).</title>
        <authorList>
            <person name="Wang Z."/>
            <person name="Guo Y."/>
            <person name="Liu C."/>
        </authorList>
    </citation>
    <scope>NUCLEOTIDE SEQUENCE</scope>
</reference>
<dbReference type="RefSeq" id="YP_002221524.1">
    <property type="nucleotide sequence ID" value="NC_011219.1"/>
</dbReference>
<dbReference type="InterPro" id="IPR050269">
    <property type="entry name" value="ComplexI_Subunit6"/>
</dbReference>
<evidence type="ECO:0000256" key="13">
    <source>
        <dbReference type="ARBA" id="ARBA00023136"/>
    </source>
</evidence>